<sequence>MQCREGQLKLLQVTATLYHTQPIAQPFPTNLPVQSRQCKQARKTLGATRNTRLGYPTLAQRHAFTVQLSLLVLLLRPVSGFLMHCIARPSKDTTKATLRCPRVFTMLLNTEIHAHQAPYLQAPLNPDSPLQSVEHALSPDAAASRGNPS</sequence>
<evidence type="ECO:0000313" key="3">
    <source>
        <dbReference type="Proteomes" id="UP000481861"/>
    </source>
</evidence>
<keyword evidence="3" id="KW-1185">Reference proteome</keyword>
<dbReference type="EMBL" id="JAADJZ010000004">
    <property type="protein sequence ID" value="KAF2875742.1"/>
    <property type="molecule type" value="Genomic_DNA"/>
</dbReference>
<dbReference type="Proteomes" id="UP000481861">
    <property type="component" value="Unassembled WGS sequence"/>
</dbReference>
<feature type="region of interest" description="Disordered" evidence="1">
    <location>
        <begin position="123"/>
        <end position="149"/>
    </location>
</feature>
<name>A0A7C8MKN7_9PLEO</name>
<evidence type="ECO:0000256" key="1">
    <source>
        <dbReference type="SAM" id="MobiDB-lite"/>
    </source>
</evidence>
<organism evidence="2 3">
    <name type="scientific">Massariosphaeria phaeospora</name>
    <dbReference type="NCBI Taxonomy" id="100035"/>
    <lineage>
        <taxon>Eukaryota</taxon>
        <taxon>Fungi</taxon>
        <taxon>Dikarya</taxon>
        <taxon>Ascomycota</taxon>
        <taxon>Pezizomycotina</taxon>
        <taxon>Dothideomycetes</taxon>
        <taxon>Pleosporomycetidae</taxon>
        <taxon>Pleosporales</taxon>
        <taxon>Pleosporales incertae sedis</taxon>
        <taxon>Massariosphaeria</taxon>
    </lineage>
</organism>
<protein>
    <submittedName>
        <fullName evidence="2">Uncharacterized protein</fullName>
    </submittedName>
</protein>
<reference evidence="2 3" key="1">
    <citation type="submission" date="2020-01" db="EMBL/GenBank/DDBJ databases">
        <authorList>
            <consortium name="DOE Joint Genome Institute"/>
            <person name="Haridas S."/>
            <person name="Albert R."/>
            <person name="Binder M."/>
            <person name="Bloem J."/>
            <person name="Labutti K."/>
            <person name="Salamov A."/>
            <person name="Andreopoulos B."/>
            <person name="Baker S.E."/>
            <person name="Barry K."/>
            <person name="Bills G."/>
            <person name="Bluhm B.H."/>
            <person name="Cannon C."/>
            <person name="Castanera R."/>
            <person name="Culley D.E."/>
            <person name="Daum C."/>
            <person name="Ezra D."/>
            <person name="Gonzalez J.B."/>
            <person name="Henrissat B."/>
            <person name="Kuo A."/>
            <person name="Liang C."/>
            <person name="Lipzen A."/>
            <person name="Lutzoni F."/>
            <person name="Magnuson J."/>
            <person name="Mondo S."/>
            <person name="Nolan M."/>
            <person name="Ohm R."/>
            <person name="Pangilinan J."/>
            <person name="Park H.-J.H."/>
            <person name="Ramirez L."/>
            <person name="Alfaro M."/>
            <person name="Sun H."/>
            <person name="Tritt A."/>
            <person name="Yoshinaga Y."/>
            <person name="Zwiers L.-H.L."/>
            <person name="Turgeon B.G."/>
            <person name="Goodwin S.B."/>
            <person name="Spatafora J.W."/>
            <person name="Crous P.W."/>
            <person name="Grigoriev I.V."/>
        </authorList>
    </citation>
    <scope>NUCLEOTIDE SEQUENCE [LARGE SCALE GENOMIC DNA]</scope>
    <source>
        <strain evidence="2 3">CBS 611.86</strain>
    </source>
</reference>
<dbReference type="AlphaFoldDB" id="A0A7C8MKN7"/>
<proteinExistence type="predicted"/>
<accession>A0A7C8MKN7</accession>
<comment type="caution">
    <text evidence="2">The sequence shown here is derived from an EMBL/GenBank/DDBJ whole genome shotgun (WGS) entry which is preliminary data.</text>
</comment>
<evidence type="ECO:0000313" key="2">
    <source>
        <dbReference type="EMBL" id="KAF2875742.1"/>
    </source>
</evidence>
<gene>
    <name evidence="2" type="ORF">BDV95DRAFT_591184</name>
</gene>